<feature type="region of interest" description="Disordered" evidence="1">
    <location>
        <begin position="77"/>
        <end position="137"/>
    </location>
</feature>
<evidence type="ECO:0000313" key="3">
    <source>
        <dbReference type="EMBL" id="CBN74484.1"/>
    </source>
</evidence>
<dbReference type="Pfam" id="PF02926">
    <property type="entry name" value="THUMP"/>
    <property type="match status" value="1"/>
</dbReference>
<feature type="region of interest" description="Disordered" evidence="1">
    <location>
        <begin position="1"/>
        <end position="46"/>
    </location>
</feature>
<gene>
    <name evidence="3" type="ORF">Esi_0028_0076</name>
</gene>
<feature type="compositionally biased region" description="Low complexity" evidence="1">
    <location>
        <begin position="91"/>
        <end position="105"/>
    </location>
</feature>
<proteinExistence type="predicted"/>
<dbReference type="OMA" id="ARNHEYS"/>
<feature type="domain" description="THUMP" evidence="2">
    <location>
        <begin position="332"/>
        <end position="386"/>
    </location>
</feature>
<dbReference type="SUPFAM" id="SSF143437">
    <property type="entry name" value="THUMP domain-like"/>
    <property type="match status" value="1"/>
</dbReference>
<dbReference type="OrthoDB" id="367221at2759"/>
<name>D8LK15_ECTSI</name>
<dbReference type="PANTHER" id="PTHR13452">
    <property type="entry name" value="THUMP DOMAIN CONTAINING PROTEIN 1-RELATED"/>
    <property type="match status" value="1"/>
</dbReference>
<evidence type="ECO:0000259" key="2">
    <source>
        <dbReference type="Pfam" id="PF02926"/>
    </source>
</evidence>
<reference evidence="3 4" key="1">
    <citation type="journal article" date="2010" name="Nature">
        <title>The Ectocarpus genome and the independent evolution of multicellularity in brown algae.</title>
        <authorList>
            <person name="Cock J.M."/>
            <person name="Sterck L."/>
            <person name="Rouze P."/>
            <person name="Scornet D."/>
            <person name="Allen A.E."/>
            <person name="Amoutzias G."/>
            <person name="Anthouard V."/>
            <person name="Artiguenave F."/>
            <person name="Aury J.M."/>
            <person name="Badger J.H."/>
            <person name="Beszteri B."/>
            <person name="Billiau K."/>
            <person name="Bonnet E."/>
            <person name="Bothwell J.H."/>
            <person name="Bowler C."/>
            <person name="Boyen C."/>
            <person name="Brownlee C."/>
            <person name="Carrano C.J."/>
            <person name="Charrier B."/>
            <person name="Cho G.Y."/>
            <person name="Coelho S.M."/>
            <person name="Collen J."/>
            <person name="Corre E."/>
            <person name="Da Silva C."/>
            <person name="Delage L."/>
            <person name="Delaroque N."/>
            <person name="Dittami S.M."/>
            <person name="Doulbeau S."/>
            <person name="Elias M."/>
            <person name="Farnham G."/>
            <person name="Gachon C.M."/>
            <person name="Gschloessl B."/>
            <person name="Heesch S."/>
            <person name="Jabbari K."/>
            <person name="Jubin C."/>
            <person name="Kawai H."/>
            <person name="Kimura K."/>
            <person name="Kloareg B."/>
            <person name="Kupper F.C."/>
            <person name="Lang D."/>
            <person name="Le Bail A."/>
            <person name="Leblanc C."/>
            <person name="Lerouge P."/>
            <person name="Lohr M."/>
            <person name="Lopez P.J."/>
            <person name="Martens C."/>
            <person name="Maumus F."/>
            <person name="Michel G."/>
            <person name="Miranda-Saavedra D."/>
            <person name="Morales J."/>
            <person name="Moreau H."/>
            <person name="Motomura T."/>
            <person name="Nagasato C."/>
            <person name="Napoli C.A."/>
            <person name="Nelson D.R."/>
            <person name="Nyvall-Collen P."/>
            <person name="Peters A.F."/>
            <person name="Pommier C."/>
            <person name="Potin P."/>
            <person name="Poulain J."/>
            <person name="Quesneville H."/>
            <person name="Read B."/>
            <person name="Rensing S.A."/>
            <person name="Ritter A."/>
            <person name="Rousvoal S."/>
            <person name="Samanta M."/>
            <person name="Samson G."/>
            <person name="Schroeder D.C."/>
            <person name="Segurens B."/>
            <person name="Strittmatter M."/>
            <person name="Tonon T."/>
            <person name="Tregear J.W."/>
            <person name="Valentin K."/>
            <person name="von Dassow P."/>
            <person name="Yamagishi T."/>
            <person name="Van de Peer Y."/>
            <person name="Wincker P."/>
        </authorList>
    </citation>
    <scope>NUCLEOTIDE SEQUENCE [LARGE SCALE GENOMIC DNA]</scope>
    <source>
        <strain evidence="4">Ec32 / CCAP1310/4</strain>
    </source>
</reference>
<organism evidence="3 4">
    <name type="scientific">Ectocarpus siliculosus</name>
    <name type="common">Brown alga</name>
    <name type="synonym">Conferva siliculosa</name>
    <dbReference type="NCBI Taxonomy" id="2880"/>
    <lineage>
        <taxon>Eukaryota</taxon>
        <taxon>Sar</taxon>
        <taxon>Stramenopiles</taxon>
        <taxon>Ochrophyta</taxon>
        <taxon>PX clade</taxon>
        <taxon>Phaeophyceae</taxon>
        <taxon>Ectocarpales</taxon>
        <taxon>Ectocarpaceae</taxon>
        <taxon>Ectocarpus</taxon>
    </lineage>
</organism>
<dbReference type="EMBL" id="FN648464">
    <property type="protein sequence ID" value="CBN74484.1"/>
    <property type="molecule type" value="Genomic_DNA"/>
</dbReference>
<feature type="compositionally biased region" description="Acidic residues" evidence="1">
    <location>
        <begin position="79"/>
        <end position="90"/>
    </location>
</feature>
<dbReference type="GO" id="GO:0006400">
    <property type="term" value="P:tRNA modification"/>
    <property type="evidence" value="ECO:0007669"/>
    <property type="project" value="InterPro"/>
</dbReference>
<evidence type="ECO:0000256" key="1">
    <source>
        <dbReference type="SAM" id="MobiDB-lite"/>
    </source>
</evidence>
<dbReference type="InParanoid" id="D8LK15"/>
<sequence length="412" mass="42705">MGPKKKWTGHYQAKRPREGEQDGNGGSGDEGPKKPRRTAAINLGNVKGHQAVVGTCDVRHDRQATAELVDMLNSVADDMYPETDGDDAAAEDAATASPVAPTPSAEGKPGNGDSDGARASASSAAAPAGGAAEMSVEEMVKQEADALRSGSDKVHRFKSVNTSVKGVVMVCVVDPKVDILRLVDTLYDEIRTTKMRRSRFLERVTPLQVTAYSELDAIKEAVGPIVSKALPPVAEEVPPLPTAVRASGAKATGPAAVKTEKGTPAPKDSSGDKVKAAETEEKEGEGAAASAPNGTGDKAGGGAGSAAPGAAGTKEGDVVSDGNEKKTCDKRWKFRADIRRRNSGLKRLDLINAAVGSVGVGHSVNMTSPEVTIVVEAVKSVVGVSVLFNYARNHEYSISRLQDAVCGAILDS</sequence>
<feature type="region of interest" description="Disordered" evidence="1">
    <location>
        <begin position="245"/>
        <end position="326"/>
    </location>
</feature>
<dbReference type="AlphaFoldDB" id="D8LK15"/>
<evidence type="ECO:0000313" key="4">
    <source>
        <dbReference type="Proteomes" id="UP000002630"/>
    </source>
</evidence>
<dbReference type="Gene3D" id="3.30.2300.10">
    <property type="entry name" value="THUMP superfamily"/>
    <property type="match status" value="1"/>
</dbReference>
<keyword evidence="4" id="KW-1185">Reference proteome</keyword>
<feature type="compositionally biased region" description="Basic residues" evidence="1">
    <location>
        <begin position="1"/>
        <end position="14"/>
    </location>
</feature>
<dbReference type="EMBL" id="FN649741">
    <property type="protein sequence ID" value="CBN74484.1"/>
    <property type="molecule type" value="Genomic_DNA"/>
</dbReference>
<protein>
    <recommendedName>
        <fullName evidence="2">THUMP domain-containing protein</fullName>
    </recommendedName>
</protein>
<dbReference type="Proteomes" id="UP000002630">
    <property type="component" value="Linkage Group LG16"/>
</dbReference>
<feature type="compositionally biased region" description="Basic and acidic residues" evidence="1">
    <location>
        <begin position="314"/>
        <end position="326"/>
    </location>
</feature>
<accession>D8LK15</accession>
<dbReference type="STRING" id="2880.D8LK15"/>
<dbReference type="GO" id="GO:0003723">
    <property type="term" value="F:RNA binding"/>
    <property type="evidence" value="ECO:0007669"/>
    <property type="project" value="InterPro"/>
</dbReference>
<dbReference type="InterPro" id="IPR004114">
    <property type="entry name" value="THUMP_dom"/>
</dbReference>
<feature type="compositionally biased region" description="Basic and acidic residues" evidence="1">
    <location>
        <begin position="269"/>
        <end position="279"/>
    </location>
</feature>
<feature type="compositionally biased region" description="Low complexity" evidence="1">
    <location>
        <begin position="112"/>
        <end position="132"/>
    </location>
</feature>
<dbReference type="PANTHER" id="PTHR13452:SF10">
    <property type="entry name" value="THUMP DOMAIN-CONTAINING PROTEIN 1"/>
    <property type="match status" value="1"/>
</dbReference>
<dbReference type="InterPro" id="IPR040183">
    <property type="entry name" value="THUMPD1-like"/>
</dbReference>